<dbReference type="InterPro" id="IPR015943">
    <property type="entry name" value="WD40/YVTN_repeat-like_dom_sf"/>
</dbReference>
<dbReference type="OrthoDB" id="1284551at2759"/>
<feature type="repeat" description="WD" evidence="5">
    <location>
        <begin position="760"/>
        <end position="802"/>
    </location>
</feature>
<evidence type="ECO:0000256" key="4">
    <source>
        <dbReference type="PIRSR" id="PIRSR601461-1"/>
    </source>
</evidence>
<dbReference type="PROSITE" id="PS50082">
    <property type="entry name" value="WD_REPEATS_2"/>
    <property type="match status" value="2"/>
</dbReference>
<dbReference type="InterPro" id="IPR021109">
    <property type="entry name" value="Peptidase_aspartic_dom_sf"/>
</dbReference>
<evidence type="ECO:0000256" key="3">
    <source>
        <dbReference type="ARBA" id="ARBA00022737"/>
    </source>
</evidence>
<dbReference type="PROSITE" id="PS51767">
    <property type="entry name" value="PEPTIDASE_A1"/>
    <property type="match status" value="1"/>
</dbReference>
<dbReference type="SMART" id="SM00320">
    <property type="entry name" value="WD40"/>
    <property type="match status" value="5"/>
</dbReference>
<feature type="compositionally biased region" description="Polar residues" evidence="6">
    <location>
        <begin position="423"/>
        <end position="445"/>
    </location>
</feature>
<feature type="active site" evidence="4">
    <location>
        <position position="63"/>
    </location>
</feature>
<feature type="repeat" description="WD" evidence="5">
    <location>
        <begin position="874"/>
        <end position="916"/>
    </location>
</feature>
<dbReference type="InterPro" id="IPR019775">
    <property type="entry name" value="WD40_repeat_CS"/>
</dbReference>
<dbReference type="Proteomes" id="UP000664169">
    <property type="component" value="Unassembled WGS sequence"/>
</dbReference>
<feature type="compositionally biased region" description="Polar residues" evidence="6">
    <location>
        <begin position="505"/>
        <end position="516"/>
    </location>
</feature>
<gene>
    <name evidence="9" type="ORF">GOMPHAMPRED_000941</name>
</gene>
<dbReference type="Gene3D" id="2.40.70.10">
    <property type="entry name" value="Acid Proteases"/>
    <property type="match status" value="2"/>
</dbReference>
<name>A0A8H3F3A9_9LECA</name>
<feature type="chain" id="PRO_5034299489" description="Peptidase A1 domain-containing protein" evidence="7">
    <location>
        <begin position="27"/>
        <end position="981"/>
    </location>
</feature>
<accession>A0A8H3F3A9</accession>
<dbReference type="InterPro" id="IPR036322">
    <property type="entry name" value="WD40_repeat_dom_sf"/>
</dbReference>
<dbReference type="InterPro" id="IPR045159">
    <property type="entry name" value="DCAF7-like"/>
</dbReference>
<organism evidence="9 10">
    <name type="scientific">Gomphillus americanus</name>
    <dbReference type="NCBI Taxonomy" id="1940652"/>
    <lineage>
        <taxon>Eukaryota</taxon>
        <taxon>Fungi</taxon>
        <taxon>Dikarya</taxon>
        <taxon>Ascomycota</taxon>
        <taxon>Pezizomycotina</taxon>
        <taxon>Lecanoromycetes</taxon>
        <taxon>OSLEUM clade</taxon>
        <taxon>Ostropomycetidae</taxon>
        <taxon>Ostropales</taxon>
        <taxon>Graphidaceae</taxon>
        <taxon>Gomphilloideae</taxon>
        <taxon>Gomphillus</taxon>
    </lineage>
</organism>
<feature type="active site" evidence="4">
    <location>
        <position position="269"/>
    </location>
</feature>
<dbReference type="PRINTS" id="PR00792">
    <property type="entry name" value="PEPSIN"/>
</dbReference>
<keyword evidence="3" id="KW-0677">Repeat</keyword>
<feature type="domain" description="Peptidase A1" evidence="8">
    <location>
        <begin position="45"/>
        <end position="392"/>
    </location>
</feature>
<dbReference type="Pfam" id="PF00026">
    <property type="entry name" value="Asp"/>
    <property type="match status" value="1"/>
</dbReference>
<feature type="compositionally biased region" description="Low complexity" evidence="6">
    <location>
        <begin position="491"/>
        <end position="504"/>
    </location>
</feature>
<dbReference type="GO" id="GO:0004190">
    <property type="term" value="F:aspartic-type endopeptidase activity"/>
    <property type="evidence" value="ECO:0007669"/>
    <property type="project" value="InterPro"/>
</dbReference>
<dbReference type="InterPro" id="IPR001461">
    <property type="entry name" value="Aspartic_peptidase_A1"/>
</dbReference>
<evidence type="ECO:0000256" key="7">
    <source>
        <dbReference type="SAM" id="SignalP"/>
    </source>
</evidence>
<dbReference type="PANTHER" id="PTHR19919">
    <property type="entry name" value="WD REPEAT CONTAINING PROTEIN"/>
    <property type="match status" value="1"/>
</dbReference>
<dbReference type="EMBL" id="CAJPDQ010000011">
    <property type="protein sequence ID" value="CAF9916259.1"/>
    <property type="molecule type" value="Genomic_DNA"/>
</dbReference>
<evidence type="ECO:0000313" key="9">
    <source>
        <dbReference type="EMBL" id="CAF9916259.1"/>
    </source>
</evidence>
<dbReference type="SUPFAM" id="SSF50630">
    <property type="entry name" value="Acid proteases"/>
    <property type="match status" value="1"/>
</dbReference>
<reference evidence="9" key="1">
    <citation type="submission" date="2021-03" db="EMBL/GenBank/DDBJ databases">
        <authorList>
            <person name="Tagirdzhanova G."/>
        </authorList>
    </citation>
    <scope>NUCLEOTIDE SEQUENCE</scope>
</reference>
<feature type="region of interest" description="Disordered" evidence="6">
    <location>
        <begin position="808"/>
        <end position="832"/>
    </location>
</feature>
<dbReference type="GO" id="GO:0006508">
    <property type="term" value="P:proteolysis"/>
    <property type="evidence" value="ECO:0007669"/>
    <property type="project" value="InterPro"/>
</dbReference>
<protein>
    <recommendedName>
        <fullName evidence="8">Peptidase A1 domain-containing protein</fullName>
    </recommendedName>
</protein>
<feature type="signal peptide" evidence="7">
    <location>
        <begin position="1"/>
        <end position="26"/>
    </location>
</feature>
<dbReference type="InterPro" id="IPR001680">
    <property type="entry name" value="WD40_rpt"/>
</dbReference>
<comment type="caution">
    <text evidence="9">The sequence shown here is derived from an EMBL/GenBank/DDBJ whole genome shotgun (WGS) entry which is preliminary data.</text>
</comment>
<feature type="region of interest" description="Disordered" evidence="6">
    <location>
        <begin position="422"/>
        <end position="516"/>
    </location>
</feature>
<keyword evidence="10" id="KW-1185">Reference proteome</keyword>
<keyword evidence="2 5" id="KW-0853">WD repeat</keyword>
<evidence type="ECO:0000313" key="10">
    <source>
        <dbReference type="Proteomes" id="UP000664169"/>
    </source>
</evidence>
<dbReference type="AlphaFoldDB" id="A0A8H3F3A9"/>
<dbReference type="Gene3D" id="2.130.10.10">
    <property type="entry name" value="YVTN repeat-like/Quinoprotein amine dehydrogenase"/>
    <property type="match status" value="1"/>
</dbReference>
<dbReference type="Pfam" id="PF00400">
    <property type="entry name" value="WD40"/>
    <property type="match status" value="2"/>
</dbReference>
<evidence type="ECO:0000256" key="2">
    <source>
        <dbReference type="ARBA" id="ARBA00022574"/>
    </source>
</evidence>
<dbReference type="PROSITE" id="PS50294">
    <property type="entry name" value="WD_REPEATS_REGION"/>
    <property type="match status" value="1"/>
</dbReference>
<feature type="compositionally biased region" description="Polar residues" evidence="6">
    <location>
        <begin position="466"/>
        <end position="490"/>
    </location>
</feature>
<dbReference type="SUPFAM" id="SSF50978">
    <property type="entry name" value="WD40 repeat-like"/>
    <property type="match status" value="1"/>
</dbReference>
<dbReference type="InterPro" id="IPR033121">
    <property type="entry name" value="PEPTIDASE_A1"/>
</dbReference>
<proteinExistence type="inferred from homology"/>
<dbReference type="PROSITE" id="PS00678">
    <property type="entry name" value="WD_REPEATS_1"/>
    <property type="match status" value="1"/>
</dbReference>
<sequence>MSLVLGDKMMFLLPLLVVATALPSSAHQEQTLEFAIYNNLSWQQYTIPITVGTPPQSFIVQIDSGSSDLWVPSQNSPACRPNCPPTFNAKASSTFHNLSLPWSGSYGFTPDMIMNGTYFDDVVSIGDVIKARAEVGNYGIMGLGPPLQEALISSPNSPYYQQPSKAYPVLWQRLFDAGYINQRIFSLWLNKKSSKYGSLLFGGTDRSRYHGEIKFSPITQGFLAWQINLDSVVLGDDSGDCGGGGGGKKNNGKDTTTELLSKQTIAVMDSGSPNMYVPSEVAIAFAKVLNATMVNGLNGPFPYVDCHAGKYQYLEFGFAGGPKIRVPAEDIIYPFADPANIGPVYDSKGKKVCYLGLQVSPAPIAIIGATFMRSAYMLAQLDDSDIFQISYAGCFEIQRVLPARLMSGGSHASDEQDMEILPTYNQPKTPSATYSPTNANRSNPASALPGMELPGVLQAGRPGLVESSTAPASVPTLPSISTQQMHYSTPSRSSTTGHSYSHSSPAPTYSESTSTPTHQKYMTINTNQNVAYSPLGLADIRPRADSNNDEGLTTPNPLLARPSVPTNCNYLATWAVYSLDWCKWPAHNQGLGDSAGKMAIGSYSEEGANCIQILDTQIVPDTDLDQDSSNPQYGIEYTKTAEAAHSYPVTRMLWEPESAGKQTCDLLATSGDHLRLWSLPPGKQSNQSNSITRSANIGDQNQVAKLQALALLSNSKSPEYTAPLTSLDWNTLSPSLIITSSIDTTCTIWDIPSLTAKTQLIAHDKEVFDVRFCANSVDVFVSCGADGSVRMFDLRSLEHSTIIYEPSDKLDKSGNGGGGDMSPTKAQQTMSHPPPLLRLAASPHDAHLLATFSQDSSIIRILDVRQPGQALLELHGHRAPLNCIEWSPTRRGTLASGADDSLVLVWDLVNQTHATALNGSQSQGQASIPDNARGPMASWLCDYEVNNISWAPKSGLTGGTGQTGREWLGVSGGCGVWGVAL</sequence>
<comment type="similarity">
    <text evidence="1">Belongs to the peptidase A1 family.</text>
</comment>
<evidence type="ECO:0000256" key="5">
    <source>
        <dbReference type="PROSITE-ProRule" id="PRU00221"/>
    </source>
</evidence>
<evidence type="ECO:0000256" key="6">
    <source>
        <dbReference type="SAM" id="MobiDB-lite"/>
    </source>
</evidence>
<evidence type="ECO:0000256" key="1">
    <source>
        <dbReference type="ARBA" id="ARBA00007447"/>
    </source>
</evidence>
<evidence type="ECO:0000259" key="8">
    <source>
        <dbReference type="PROSITE" id="PS51767"/>
    </source>
</evidence>
<keyword evidence="7" id="KW-0732">Signal</keyword>